<reference evidence="2" key="1">
    <citation type="submission" date="2015-07" db="EMBL/GenBank/DDBJ databases">
        <title>Adaptation to a free-living lifestyle via gene acquisitions in the diplomonad Trepomonas sp. PC1.</title>
        <authorList>
            <person name="Xu F."/>
            <person name="Jerlstrom-Hultqvist J."/>
            <person name="Kolisko M."/>
            <person name="Simpson A.G.B."/>
            <person name="Roger A.J."/>
            <person name="Svard S.G."/>
            <person name="Andersson J.O."/>
        </authorList>
    </citation>
    <scope>NUCLEOTIDE SEQUENCE</scope>
    <source>
        <strain evidence="2">PC1</strain>
    </source>
</reference>
<feature type="domain" description="SGNH hydrolase-type esterase" evidence="1">
    <location>
        <begin position="7"/>
        <end position="177"/>
    </location>
</feature>
<name>A0A146KCF5_9EUKA</name>
<protein>
    <submittedName>
        <fullName evidence="2">Isoamyl acetate-hydrolyzing esterase 1 protein</fullName>
    </submittedName>
</protein>
<dbReference type="Gene3D" id="3.40.50.1110">
    <property type="entry name" value="SGNH hydrolase"/>
    <property type="match status" value="1"/>
</dbReference>
<dbReference type="PANTHER" id="PTHR30383:SF5">
    <property type="entry name" value="SGNH HYDROLASE-TYPE ESTERASE DOMAIN-CONTAINING PROTEIN"/>
    <property type="match status" value="1"/>
</dbReference>
<dbReference type="InterPro" id="IPR013830">
    <property type="entry name" value="SGNH_hydro"/>
</dbReference>
<dbReference type="InterPro" id="IPR051532">
    <property type="entry name" value="Ester_Hydrolysis_Enzymes"/>
</dbReference>
<proteinExistence type="predicted"/>
<evidence type="ECO:0000259" key="1">
    <source>
        <dbReference type="Pfam" id="PF13472"/>
    </source>
</evidence>
<dbReference type="Pfam" id="PF13472">
    <property type="entry name" value="Lipase_GDSL_2"/>
    <property type="match status" value="1"/>
</dbReference>
<gene>
    <name evidence="2" type="ORF">TPC1_14626</name>
</gene>
<dbReference type="EMBL" id="GDID01003420">
    <property type="protein sequence ID" value="JAP93186.1"/>
    <property type="molecule type" value="Transcribed_RNA"/>
</dbReference>
<accession>A0A146KCF5</accession>
<feature type="non-terminal residue" evidence="2">
    <location>
        <position position="1"/>
    </location>
</feature>
<sequence>SMFNIIFLGDSITAGADLINGYTQLLRQKCLTSNVFINNLGTAAANTHQLLQLVNNSLFNQFFPKQTHLVIIQIGTNDANSLGQSGTLGITLEQYKLNLKSILMNLQDRTNDILLSYPPPVSHLFKAEQDKKVTKITQIIKDVAKEFNIQTVDIRSQLLSAEAIWSDGLHLNDLGNKRMFETILEFLQSNNLCKQ</sequence>
<dbReference type="InterPro" id="IPR036514">
    <property type="entry name" value="SGNH_hydro_sf"/>
</dbReference>
<dbReference type="AlphaFoldDB" id="A0A146KCF5"/>
<evidence type="ECO:0000313" key="2">
    <source>
        <dbReference type="EMBL" id="JAP93186.1"/>
    </source>
</evidence>
<dbReference type="PANTHER" id="PTHR30383">
    <property type="entry name" value="THIOESTERASE 1/PROTEASE 1/LYSOPHOSPHOLIPASE L1"/>
    <property type="match status" value="1"/>
</dbReference>
<dbReference type="GO" id="GO:0004622">
    <property type="term" value="F:phosphatidylcholine lysophospholipase activity"/>
    <property type="evidence" value="ECO:0007669"/>
    <property type="project" value="TreeGrafter"/>
</dbReference>
<organism evidence="2">
    <name type="scientific">Trepomonas sp. PC1</name>
    <dbReference type="NCBI Taxonomy" id="1076344"/>
    <lineage>
        <taxon>Eukaryota</taxon>
        <taxon>Metamonada</taxon>
        <taxon>Diplomonadida</taxon>
        <taxon>Hexamitidae</taxon>
        <taxon>Hexamitinae</taxon>
        <taxon>Trepomonas</taxon>
    </lineage>
</organism>
<dbReference type="SUPFAM" id="SSF52266">
    <property type="entry name" value="SGNH hydrolase"/>
    <property type="match status" value="1"/>
</dbReference>